<comment type="caution">
    <text evidence="1">The sequence shown here is derived from an EMBL/GenBank/DDBJ whole genome shotgun (WGS) entry which is preliminary data.</text>
</comment>
<organism evidence="1 2">
    <name type="scientific">Fervidicella metallireducens AeB</name>
    <dbReference type="NCBI Taxonomy" id="1403537"/>
    <lineage>
        <taxon>Bacteria</taxon>
        <taxon>Bacillati</taxon>
        <taxon>Bacillota</taxon>
        <taxon>Clostridia</taxon>
        <taxon>Eubacteriales</taxon>
        <taxon>Clostridiaceae</taxon>
        <taxon>Fervidicella</taxon>
    </lineage>
</organism>
<dbReference type="Proteomes" id="UP000019681">
    <property type="component" value="Unassembled WGS sequence"/>
</dbReference>
<gene>
    <name evidence="1" type="ORF">Q428_06925</name>
</gene>
<proteinExistence type="predicted"/>
<reference evidence="1 2" key="1">
    <citation type="journal article" date="2014" name="Genome Announc.">
        <title>Draft Genome Sequence of Fervidicella metallireducens Strain AeBT, an Iron-Reducing Thermoanaerobe from the Great Artesian Basin.</title>
        <authorList>
            <person name="Patel B.K."/>
        </authorList>
    </citation>
    <scope>NUCLEOTIDE SEQUENCE [LARGE SCALE GENOMIC DNA]</scope>
    <source>
        <strain evidence="1 2">AeB</strain>
    </source>
</reference>
<dbReference type="AlphaFoldDB" id="A0A017RV87"/>
<name>A0A017RV87_9CLOT</name>
<protein>
    <submittedName>
        <fullName evidence="1">Uncharacterized protein</fullName>
    </submittedName>
</protein>
<keyword evidence="2" id="KW-1185">Reference proteome</keyword>
<evidence type="ECO:0000313" key="1">
    <source>
        <dbReference type="EMBL" id="EYE88683.1"/>
    </source>
</evidence>
<accession>A0A017RV87</accession>
<evidence type="ECO:0000313" key="2">
    <source>
        <dbReference type="Proteomes" id="UP000019681"/>
    </source>
</evidence>
<dbReference type="EMBL" id="AZQP01000016">
    <property type="protein sequence ID" value="EYE88683.1"/>
    <property type="molecule type" value="Genomic_DNA"/>
</dbReference>
<sequence length="209" mass="23725">MINAADIAKVKQSILYSYPSVKYFNEFFNMRSLLLNSLDEKGIENILSNEKSGVQSELNKVIKNLMGDREVIDGLKEEHKVLPDFAQEIVSNIKVEEVLECIYASFPLSGLFDIVQKGYRSCCIETVSVTVSPDSRFQFKNDLLTYGKEKYSIAFKGKDFWIAFSLVPSDEGRKGTSKFVVIYVDNNSYIVDDVDKYIDASLFKKNTSV</sequence>